<evidence type="ECO:0000256" key="1">
    <source>
        <dbReference type="ARBA" id="ARBA00022729"/>
    </source>
</evidence>
<dbReference type="Gene3D" id="2.70.70.10">
    <property type="entry name" value="Glucose Permease (Domain IIA)"/>
    <property type="match status" value="1"/>
</dbReference>
<evidence type="ECO:0000313" key="3">
    <source>
        <dbReference type="EMBL" id="SUS05323.1"/>
    </source>
</evidence>
<dbReference type="EMBL" id="UIDG01000099">
    <property type="protein sequence ID" value="SUS05323.1"/>
    <property type="molecule type" value="Genomic_DNA"/>
</dbReference>
<sequence length="345" mass="36708">MTHGQRQRGCFLAGIVAALVLVTRMAAAEAPRLALPIDCTGGETCWIMSYVDHDPGDGVRDYACGIATYNAPPVNRHQGTDIALRDLGVMRVGVFVRAAAAGKVLGRRDGVVDRNVRILGPTSVAGRECGNGVRLDHGDGWTTQYCHLREGSVTVKRGDEVSAGAILGLVGLSGMTEHPHLHFQLEHNGSIVDPFTGPERKERCGAGSGGLWEARAAASMPYRPTALYNAGFAAGPPDIDAIRDGQTPPAALKADIPALVLWADIFNVRTGDAIVFLIRNPEGATVFEHTAKVAENEVRRFVYGGLKRGAAGWALGRYSGEVRLRRGAGPNGREEIVTATTVNIQ</sequence>
<dbReference type="Pfam" id="PF01551">
    <property type="entry name" value="Peptidase_M23"/>
    <property type="match status" value="1"/>
</dbReference>
<evidence type="ECO:0000259" key="2">
    <source>
        <dbReference type="Pfam" id="PF01551"/>
    </source>
</evidence>
<gene>
    <name evidence="3" type="ORF">DF3PB_1880001</name>
</gene>
<accession>A0A380TBS6</accession>
<dbReference type="PANTHER" id="PTHR21666:SF289">
    <property type="entry name" value="L-ALA--D-GLU ENDOPEPTIDASE"/>
    <property type="match status" value="1"/>
</dbReference>
<protein>
    <recommendedName>
        <fullName evidence="2">M23ase beta-sheet core domain-containing protein</fullName>
    </recommendedName>
</protein>
<dbReference type="InterPro" id="IPR011055">
    <property type="entry name" value="Dup_hybrid_motif"/>
</dbReference>
<dbReference type="GO" id="GO:0004222">
    <property type="term" value="F:metalloendopeptidase activity"/>
    <property type="evidence" value="ECO:0007669"/>
    <property type="project" value="TreeGrafter"/>
</dbReference>
<dbReference type="PANTHER" id="PTHR21666">
    <property type="entry name" value="PEPTIDASE-RELATED"/>
    <property type="match status" value="1"/>
</dbReference>
<dbReference type="SUPFAM" id="SSF51261">
    <property type="entry name" value="Duplicated hybrid motif"/>
    <property type="match status" value="1"/>
</dbReference>
<proteinExistence type="predicted"/>
<dbReference type="InterPro" id="IPR016047">
    <property type="entry name" value="M23ase_b-sheet_dom"/>
</dbReference>
<dbReference type="InterPro" id="IPR050570">
    <property type="entry name" value="Cell_wall_metabolism_enzyme"/>
</dbReference>
<dbReference type="CDD" id="cd12797">
    <property type="entry name" value="M23_peptidase"/>
    <property type="match status" value="1"/>
</dbReference>
<feature type="domain" description="M23ase beta-sheet core" evidence="2">
    <location>
        <begin position="77"/>
        <end position="194"/>
    </location>
</feature>
<keyword evidence="1" id="KW-0732">Signal</keyword>
<reference evidence="3" key="1">
    <citation type="submission" date="2018-07" db="EMBL/GenBank/DDBJ databases">
        <authorList>
            <person name="Quirk P.G."/>
            <person name="Krulwich T.A."/>
        </authorList>
    </citation>
    <scope>NUCLEOTIDE SEQUENCE</scope>
</reference>
<organism evidence="3">
    <name type="scientific">metagenome</name>
    <dbReference type="NCBI Taxonomy" id="256318"/>
    <lineage>
        <taxon>unclassified sequences</taxon>
        <taxon>metagenomes</taxon>
    </lineage>
</organism>
<name>A0A380TBS6_9ZZZZ</name>
<dbReference type="AlphaFoldDB" id="A0A380TBS6"/>